<dbReference type="InterPro" id="IPR011013">
    <property type="entry name" value="Gal_mutarotase_sf_dom"/>
</dbReference>
<organism evidence="6 7">
    <name type="scientific">Clostridium baratii str. Sullivan</name>
    <dbReference type="NCBI Taxonomy" id="1415775"/>
    <lineage>
        <taxon>Bacteria</taxon>
        <taxon>Bacillati</taxon>
        <taxon>Bacillota</taxon>
        <taxon>Clostridia</taxon>
        <taxon>Eubacteriales</taxon>
        <taxon>Clostridiaceae</taxon>
        <taxon>Clostridium</taxon>
    </lineage>
</organism>
<dbReference type="FunFam" id="2.70.98.30:FF:000010">
    <property type="entry name" value="Cytosolic alpha-mannosidase"/>
    <property type="match status" value="1"/>
</dbReference>
<evidence type="ECO:0000256" key="4">
    <source>
        <dbReference type="ARBA" id="ARBA00023295"/>
    </source>
</evidence>
<dbReference type="InterPro" id="IPR054723">
    <property type="entry name" value="Ams1-like_N"/>
</dbReference>
<evidence type="ECO:0000313" key="7">
    <source>
        <dbReference type="Proteomes" id="UP000030635"/>
    </source>
</evidence>
<protein>
    <recommendedName>
        <fullName evidence="5">Glycoside hydrolase family 38 central domain-containing protein</fullName>
    </recommendedName>
</protein>
<dbReference type="SMART" id="SM00872">
    <property type="entry name" value="Alpha-mann_mid"/>
    <property type="match status" value="1"/>
</dbReference>
<dbReference type="SUPFAM" id="SSF74650">
    <property type="entry name" value="Galactose mutarotase-like"/>
    <property type="match status" value="1"/>
</dbReference>
<dbReference type="InterPro" id="IPR027291">
    <property type="entry name" value="Glyco_hydro_38_N_sf"/>
</dbReference>
<keyword evidence="7" id="KW-1185">Reference proteome</keyword>
<evidence type="ECO:0000256" key="2">
    <source>
        <dbReference type="ARBA" id="ARBA00022723"/>
    </source>
</evidence>
<evidence type="ECO:0000259" key="5">
    <source>
        <dbReference type="SMART" id="SM00872"/>
    </source>
</evidence>
<dbReference type="PANTHER" id="PTHR46017">
    <property type="entry name" value="ALPHA-MANNOSIDASE 2C1"/>
    <property type="match status" value="1"/>
</dbReference>
<dbReference type="CDD" id="cd10789">
    <property type="entry name" value="GH38N_AMII_ER_cytosolic"/>
    <property type="match status" value="1"/>
</dbReference>
<dbReference type="OrthoDB" id="9772207at2"/>
<gene>
    <name evidence="6" type="ORF">U729_711</name>
</gene>
<dbReference type="InterPro" id="IPR011682">
    <property type="entry name" value="Glyco_hydro_38_C"/>
</dbReference>
<dbReference type="SUPFAM" id="SSF88688">
    <property type="entry name" value="Families 57/38 glycoside transferase middle domain"/>
    <property type="match status" value="1"/>
</dbReference>
<dbReference type="InterPro" id="IPR041147">
    <property type="entry name" value="GH38_C"/>
</dbReference>
<dbReference type="GO" id="GO:0009313">
    <property type="term" value="P:oligosaccharide catabolic process"/>
    <property type="evidence" value="ECO:0007669"/>
    <property type="project" value="TreeGrafter"/>
</dbReference>
<keyword evidence="4" id="KW-0326">Glycosidase</keyword>
<dbReference type="GO" id="GO:0030246">
    <property type="term" value="F:carbohydrate binding"/>
    <property type="evidence" value="ECO:0007669"/>
    <property type="project" value="InterPro"/>
</dbReference>
<dbReference type="eggNOG" id="COG0383">
    <property type="taxonomic scope" value="Bacteria"/>
</dbReference>
<dbReference type="Gene3D" id="2.70.98.30">
    <property type="entry name" value="Golgi alpha-mannosidase II, domain 4"/>
    <property type="match status" value="1"/>
</dbReference>
<dbReference type="Gene3D" id="2.60.40.2220">
    <property type="match status" value="1"/>
</dbReference>
<dbReference type="SUPFAM" id="SSF88713">
    <property type="entry name" value="Glycoside hydrolase/deacetylase"/>
    <property type="match status" value="1"/>
</dbReference>
<sequence length="1043" mass="120625">MYYLLERIDKTCGEIAKHVYKDQINLENYMYIDGNYHNIDLIKEAPEDGWREFETGDLWGGKDCHGWFKCSVEVPENFAGQTIALNFHTFEEGWDATNPQFLLYVNGEQIQGVDINHREIILTHEAVPGTKYEIDLHAYAGMLADKKATLHGKLVVIDMAARELYWNLKVPVDVCKELDKEDKNRIDMITVLNDAINLIDLRRPKSKEYDESVRKANEFLNDKFYGELCGHEDVTATCVGHTHIDVAWLWTVAQTREKVARSFSTVLKLMEEYPEYIFMSSQPQLYKFLKEDHPDIYKRVKEKIEEGVWEPEGAMWLEADCNVTSGESLVRQILHGKRFFKEEFNVDNEILWLPDVFGYSAAIPQILKKSDINYFMTTKIAWNQFNKIPNDTFMWRGIDGTEVLTHFITTTCPGQERESHFTTYNGHIQPDAIMGAWRRYQNKNINDDVLVSFGWGDGGGGATLEMLENARRLSKGIPGAPRVKMGTSLDYFKRLEEKVKDNEKLPKWVGELYLEYHRGTYTSMARNKRDNRACENKYTSAEKLNSLSMLLGNNYPYKSITDSWETVLLNQFHDIIPGSSIKEVYDVTEVEYKELLENADNLLDEGLNNIAANINLKDRSVIVSNTLGFERNDIATFEVPEDIKNPAVIDEDGEELVCQRIEDNKAIFFAKGIPANGHKSFKIVEATKVSDEVVNVTEDGVENKFFKIKLDEKGQIVSFVNKKANREILKEGAIGNELQAFEDKPMCFDNWDIDIYYKEKMWKVDDVQSIEVIERGPVRSTLKIERKFLESIIVQKIYVYNDLERVDFDTYTDWKECDVLLKTAFPLDINTKEATFEIQYGNVTRPTHNNTSWEVASFEVCGHKWADLSEGDFGVSLLNNCKYGHDIKDGNMRLTLLKSTSDPNPDADKEEHFFTYSIYSHEGTWKDAHTANKAYELNVPLYTKVEEAHDGVLEDKLSLVKVNKENIMIEVIKKAEDTDHLIVRMYEFHNKRTNATLEFFKDIEEIFECNLMERDLEKINPNGNSIDFTIKPFEIKTFKFKLK</sequence>
<comment type="similarity">
    <text evidence="1">Belongs to the glycosyl hydrolase 38 family.</text>
</comment>
<dbReference type="Pfam" id="PF17677">
    <property type="entry name" value="Glyco_hydro38C2"/>
    <property type="match status" value="1"/>
</dbReference>
<dbReference type="EMBL" id="CP006905">
    <property type="protein sequence ID" value="AIY83196.1"/>
    <property type="molecule type" value="Genomic_DNA"/>
</dbReference>
<dbReference type="Pfam" id="PF22907">
    <property type="entry name" value="Ams1-like_1st"/>
    <property type="match status" value="1"/>
</dbReference>
<name>A0A0A7FWI7_9CLOT</name>
<dbReference type="PANTHER" id="PTHR46017:SF1">
    <property type="entry name" value="ALPHA-MANNOSIDASE 2C1"/>
    <property type="match status" value="1"/>
</dbReference>
<proteinExistence type="inferred from homology"/>
<dbReference type="GO" id="GO:0004559">
    <property type="term" value="F:alpha-mannosidase activity"/>
    <property type="evidence" value="ECO:0007669"/>
    <property type="project" value="InterPro"/>
</dbReference>
<dbReference type="InterPro" id="IPR015341">
    <property type="entry name" value="Glyco_hydro_38_cen"/>
</dbReference>
<feature type="domain" description="Glycoside hydrolase family 38 central" evidence="5">
    <location>
        <begin position="515"/>
        <end position="592"/>
    </location>
</feature>
<dbReference type="Gene3D" id="1.20.1270.50">
    <property type="entry name" value="Glycoside hydrolase family 38, central domain"/>
    <property type="match status" value="1"/>
</dbReference>
<keyword evidence="2" id="KW-0479">Metal-binding</keyword>
<evidence type="ECO:0000313" key="6">
    <source>
        <dbReference type="EMBL" id="AIY83196.1"/>
    </source>
</evidence>
<dbReference type="RefSeq" id="WP_039311685.1">
    <property type="nucleotide sequence ID" value="NZ_CP006905.1"/>
</dbReference>
<dbReference type="GO" id="GO:0046872">
    <property type="term" value="F:metal ion binding"/>
    <property type="evidence" value="ECO:0007669"/>
    <property type="project" value="UniProtKB-KW"/>
</dbReference>
<accession>A0A0A7FWI7</accession>
<dbReference type="InterPro" id="IPR028995">
    <property type="entry name" value="Glyco_hydro_57/38_cen_sf"/>
</dbReference>
<dbReference type="Pfam" id="PF01074">
    <property type="entry name" value="Glyco_hydro_38N"/>
    <property type="match status" value="1"/>
</dbReference>
<evidence type="ECO:0000256" key="3">
    <source>
        <dbReference type="ARBA" id="ARBA00022801"/>
    </source>
</evidence>
<keyword evidence="3" id="KW-0378">Hydrolase</keyword>
<dbReference type="InterPro" id="IPR000602">
    <property type="entry name" value="Glyco_hydro_38_N"/>
</dbReference>
<dbReference type="AlphaFoldDB" id="A0A0A7FWI7"/>
<dbReference type="InterPro" id="IPR037094">
    <property type="entry name" value="Glyco_hydro_38_cen_sf"/>
</dbReference>
<dbReference type="FunFam" id="1.20.1270.50:FF:000004">
    <property type="entry name" value="alpha-mannosidase 2C1 isoform X1"/>
    <property type="match status" value="1"/>
</dbReference>
<dbReference type="STRING" id="1561.NPD11_2295"/>
<dbReference type="KEGG" id="cbv:U729_711"/>
<dbReference type="Proteomes" id="UP000030635">
    <property type="component" value="Chromosome"/>
</dbReference>
<dbReference type="GO" id="GO:0006013">
    <property type="term" value="P:mannose metabolic process"/>
    <property type="evidence" value="ECO:0007669"/>
    <property type="project" value="InterPro"/>
</dbReference>
<dbReference type="Gene3D" id="3.20.110.10">
    <property type="entry name" value="Glycoside hydrolase 38, N terminal domain"/>
    <property type="match status" value="1"/>
</dbReference>
<dbReference type="FunFam" id="3.20.110.10:FF:000002">
    <property type="entry name" value="alpha-mannosidase 2C1 isoform X1"/>
    <property type="match status" value="1"/>
</dbReference>
<dbReference type="Pfam" id="PF07748">
    <property type="entry name" value="Glyco_hydro_38C"/>
    <property type="match status" value="1"/>
</dbReference>
<dbReference type="InterPro" id="IPR011330">
    <property type="entry name" value="Glyco_hydro/deAcase_b/a-brl"/>
</dbReference>
<reference evidence="6 7" key="1">
    <citation type="journal article" date="2015" name="Infect. Genet. Evol.">
        <title>Genomic sequences of six botulinum neurotoxin-producing strains representing three clostridial species illustrate the mobility and diversity of botulinum neurotoxin genes.</title>
        <authorList>
            <person name="Smith T.J."/>
            <person name="Hill K.K."/>
            <person name="Xie G."/>
            <person name="Foley B.T."/>
            <person name="Williamson C.H."/>
            <person name="Foster J.T."/>
            <person name="Johnson S.L."/>
            <person name="Chertkov O."/>
            <person name="Teshima H."/>
            <person name="Gibbons H.S."/>
            <person name="Johnsky L.A."/>
            <person name="Karavis M.A."/>
            <person name="Smith L.A."/>
        </authorList>
    </citation>
    <scope>NUCLEOTIDE SEQUENCE [LARGE SCALE GENOMIC DNA]</scope>
    <source>
        <strain evidence="6">Sullivan</strain>
    </source>
</reference>
<dbReference type="HOGENOM" id="CLU_003442_1_0_9"/>
<evidence type="ECO:0000256" key="1">
    <source>
        <dbReference type="ARBA" id="ARBA00009792"/>
    </source>
</evidence>
<dbReference type="Pfam" id="PF09261">
    <property type="entry name" value="Alpha-mann_mid"/>
    <property type="match status" value="1"/>
</dbReference>